<accession>A0A165WZ26</accession>
<dbReference type="STRING" id="79200.A0A165WZ26"/>
<dbReference type="InterPro" id="IPR000347">
    <property type="entry name" value="Metalthion_15p"/>
</dbReference>
<proteinExistence type="inferred from homology"/>
<reference evidence="5" key="1">
    <citation type="journal article" date="2016" name="Nat. Genet.">
        <title>A high-quality carrot genome assembly provides new insights into carotenoid accumulation and asterid genome evolution.</title>
        <authorList>
            <person name="Iorizzo M."/>
            <person name="Ellison S."/>
            <person name="Senalik D."/>
            <person name="Zeng P."/>
            <person name="Satapoomin P."/>
            <person name="Huang J."/>
            <person name="Bowman M."/>
            <person name="Iovene M."/>
            <person name="Sanseverino W."/>
            <person name="Cavagnaro P."/>
            <person name="Yildiz M."/>
            <person name="Macko-Podgorni A."/>
            <person name="Moranska E."/>
            <person name="Grzebelus E."/>
            <person name="Grzebelus D."/>
            <person name="Ashrafi H."/>
            <person name="Zheng Z."/>
            <person name="Cheng S."/>
            <person name="Spooner D."/>
            <person name="Van Deynze A."/>
            <person name="Simon P."/>
        </authorList>
    </citation>
    <scope>NUCLEOTIDE SEQUENCE [LARGE SCALE GENOMIC DNA]</scope>
    <source>
        <tissue evidence="5">Leaf</tissue>
    </source>
</reference>
<evidence type="ECO:0000313" key="6">
    <source>
        <dbReference type="EMBL" id="WOG96649.1"/>
    </source>
</evidence>
<keyword evidence="7" id="KW-1185">Reference proteome</keyword>
<dbReference type="GO" id="GO:0046872">
    <property type="term" value="F:metal ion binding"/>
    <property type="evidence" value="ECO:0007669"/>
    <property type="project" value="UniProtKB-UniRule"/>
</dbReference>
<dbReference type="EMBL" id="LNRQ01000004">
    <property type="protein sequence ID" value="KZM97786.1"/>
    <property type="molecule type" value="Genomic_DNA"/>
</dbReference>
<keyword evidence="2 4" id="KW-0479">Metal-binding</keyword>
<comment type="similarity">
    <text evidence="1 4">Belongs to the metallothionein superfamily. Type 15 family.</text>
</comment>
<keyword evidence="3 4" id="KW-0480">Metal-thiolate cluster</keyword>
<sequence length="80" mass="8322">MSTCCAGKCGCGSGCKCGTSCTGCKMYPDMINGNASETLIDGLAPQMNYMEGWESDMGAENDGCKCKCGEKCTCNPCTCK</sequence>
<name>A0A165WZ26_DAUCS</name>
<dbReference type="OrthoDB" id="1111048at2759"/>
<dbReference type="Gramene" id="KZM97786">
    <property type="protein sequence ID" value="KZM97786"/>
    <property type="gene ID" value="DCAR_014852"/>
</dbReference>
<evidence type="ECO:0000256" key="2">
    <source>
        <dbReference type="ARBA" id="ARBA00022723"/>
    </source>
</evidence>
<reference evidence="6" key="2">
    <citation type="submission" date="2022-03" db="EMBL/GenBank/DDBJ databases">
        <title>Draft title - Genomic analysis of global carrot germplasm unveils the trajectory of domestication and the origin of high carotenoid orange carrot.</title>
        <authorList>
            <person name="Iorizzo M."/>
            <person name="Ellison S."/>
            <person name="Senalik D."/>
            <person name="Macko-Podgorni A."/>
            <person name="Grzebelus D."/>
            <person name="Bostan H."/>
            <person name="Rolling W."/>
            <person name="Curaba J."/>
            <person name="Simon P."/>
        </authorList>
    </citation>
    <scope>NUCLEOTIDE SEQUENCE</scope>
    <source>
        <tissue evidence="6">Leaf</tissue>
    </source>
</reference>
<evidence type="ECO:0000313" key="7">
    <source>
        <dbReference type="Proteomes" id="UP000077755"/>
    </source>
</evidence>
<dbReference type="EMBL" id="CP093346">
    <property type="protein sequence ID" value="WOG96649.1"/>
    <property type="molecule type" value="Genomic_DNA"/>
</dbReference>
<dbReference type="Proteomes" id="UP000077755">
    <property type="component" value="Chromosome 4"/>
</dbReference>
<gene>
    <name evidence="5" type="ORF">DCAR_014852</name>
    <name evidence="6" type="ORF">DCAR_0415985</name>
</gene>
<dbReference type="PANTHER" id="PTHR33543:SF33">
    <property type="entry name" value="METALLOTHIONEIN-LIKE PROTEIN 2B"/>
    <property type="match status" value="1"/>
</dbReference>
<comment type="function">
    <text evidence="4">Metallothioneins have a high content of cysteine residues that bind various heavy metals.</text>
</comment>
<dbReference type="PANTHER" id="PTHR33543">
    <property type="entry name" value="METALLOTHIONEIN-LIKE PROTEIN 2A"/>
    <property type="match status" value="1"/>
</dbReference>
<dbReference type="AlphaFoldDB" id="A0A165WZ26"/>
<organism evidence="5">
    <name type="scientific">Daucus carota subsp. sativus</name>
    <name type="common">Carrot</name>
    <dbReference type="NCBI Taxonomy" id="79200"/>
    <lineage>
        <taxon>Eukaryota</taxon>
        <taxon>Viridiplantae</taxon>
        <taxon>Streptophyta</taxon>
        <taxon>Embryophyta</taxon>
        <taxon>Tracheophyta</taxon>
        <taxon>Spermatophyta</taxon>
        <taxon>Magnoliopsida</taxon>
        <taxon>eudicotyledons</taxon>
        <taxon>Gunneridae</taxon>
        <taxon>Pentapetalae</taxon>
        <taxon>asterids</taxon>
        <taxon>campanulids</taxon>
        <taxon>Apiales</taxon>
        <taxon>Apiaceae</taxon>
        <taxon>Apioideae</taxon>
        <taxon>Scandiceae</taxon>
        <taxon>Daucinae</taxon>
        <taxon>Daucus</taxon>
        <taxon>Daucus sect. Daucus</taxon>
    </lineage>
</organism>
<evidence type="ECO:0000313" key="5">
    <source>
        <dbReference type="EMBL" id="KZM97786.1"/>
    </source>
</evidence>
<dbReference type="OMA" id="CKMFPDF"/>
<evidence type="ECO:0000256" key="3">
    <source>
        <dbReference type="ARBA" id="ARBA00022851"/>
    </source>
</evidence>
<protein>
    <recommendedName>
        <fullName evidence="4">Metallothionein-like protein</fullName>
    </recommendedName>
</protein>
<evidence type="ECO:0000256" key="4">
    <source>
        <dbReference type="RuleBase" id="RU369052"/>
    </source>
</evidence>
<evidence type="ECO:0000256" key="1">
    <source>
        <dbReference type="ARBA" id="ARBA00005802"/>
    </source>
</evidence>
<dbReference type="Pfam" id="PF01439">
    <property type="entry name" value="Metallothio_2"/>
    <property type="match status" value="1"/>
</dbReference>